<evidence type="ECO:0000313" key="4">
    <source>
        <dbReference type="EMBL" id="GAA3585600.1"/>
    </source>
</evidence>
<dbReference type="InterPro" id="IPR053722">
    <property type="entry name" value="Curli_assembly_CsgC/AgfC"/>
</dbReference>
<evidence type="ECO:0000256" key="1">
    <source>
        <dbReference type="ARBA" id="ARBA00003989"/>
    </source>
</evidence>
<organism evidence="4 5">
    <name type="scientific">Snuella lapsa</name>
    <dbReference type="NCBI Taxonomy" id="870481"/>
    <lineage>
        <taxon>Bacteria</taxon>
        <taxon>Pseudomonadati</taxon>
        <taxon>Bacteroidota</taxon>
        <taxon>Flavobacteriia</taxon>
        <taxon>Flavobacteriales</taxon>
        <taxon>Flavobacteriaceae</taxon>
        <taxon>Snuella</taxon>
    </lineage>
</organism>
<gene>
    <name evidence="4" type="ORF">GCM10022395_37020</name>
</gene>
<dbReference type="Proteomes" id="UP001500954">
    <property type="component" value="Unassembled WGS sequence"/>
</dbReference>
<accession>A0ABP6YNF4</accession>
<name>A0ABP6YNF4_9FLAO</name>
<dbReference type="InterPro" id="IPR018900">
    <property type="entry name" value="Curli_CsgE"/>
</dbReference>
<protein>
    <recommendedName>
        <fullName evidence="2">Curli production assembly/transport component CsgE</fullName>
    </recommendedName>
</protein>
<comment type="caution">
    <text evidence="4">The sequence shown here is derived from an EMBL/GenBank/DDBJ whole genome shotgun (WGS) entry which is preliminary data.</text>
</comment>
<dbReference type="EMBL" id="BAABCY010000105">
    <property type="protein sequence ID" value="GAA3585600.1"/>
    <property type="molecule type" value="Genomic_DNA"/>
</dbReference>
<comment type="function">
    <text evidence="1">May be involved in the biogenesis of curli organelles.</text>
</comment>
<dbReference type="Gene3D" id="2.60.40.2420">
    <property type="match status" value="1"/>
</dbReference>
<keyword evidence="3" id="KW-0732">Signal</keyword>
<evidence type="ECO:0000313" key="5">
    <source>
        <dbReference type="Proteomes" id="UP001500954"/>
    </source>
</evidence>
<evidence type="ECO:0000256" key="3">
    <source>
        <dbReference type="ARBA" id="ARBA00022729"/>
    </source>
</evidence>
<dbReference type="Pfam" id="PF10627">
    <property type="entry name" value="CsgE"/>
    <property type="match status" value="1"/>
</dbReference>
<evidence type="ECO:0000256" key="2">
    <source>
        <dbReference type="ARBA" id="ARBA00014024"/>
    </source>
</evidence>
<sequence length="243" mass="27926">MYGKRHQILLLFCALFVKLGFAQLTNKEIVAKIKFENVDDFISVKGTATNTLDVIKSLRYSMHVIKANNKTSNTSKSTQEGRFTLLANETKELSGTTINQDEKDKVIVILLIYDDEDVLLGKDRLVLSNNNVPVEAKIPNDGIEILGIVTEDTKTKAGRDFYEFFYSMYNLNQIKGSKIVKISERLSLGRNTIIQISIDNSVVDEFFVKPNQEYLEQRAKLSIRKVFKYFQDIKKQKKYITQY</sequence>
<reference evidence="5" key="1">
    <citation type="journal article" date="2019" name="Int. J. Syst. Evol. Microbiol.">
        <title>The Global Catalogue of Microorganisms (GCM) 10K type strain sequencing project: providing services to taxonomists for standard genome sequencing and annotation.</title>
        <authorList>
            <consortium name="The Broad Institute Genomics Platform"/>
            <consortium name="The Broad Institute Genome Sequencing Center for Infectious Disease"/>
            <person name="Wu L."/>
            <person name="Ma J."/>
        </authorList>
    </citation>
    <scope>NUCLEOTIDE SEQUENCE [LARGE SCALE GENOMIC DNA]</scope>
    <source>
        <strain evidence="5">JCM 17111</strain>
    </source>
</reference>
<proteinExistence type="predicted"/>
<keyword evidence="5" id="KW-1185">Reference proteome</keyword>